<feature type="transmembrane region" description="Helical" evidence="6">
    <location>
        <begin position="218"/>
        <end position="242"/>
    </location>
</feature>
<feature type="transmembrane region" description="Helical" evidence="6">
    <location>
        <begin position="373"/>
        <end position="393"/>
    </location>
</feature>
<dbReference type="AlphaFoldDB" id="A0AAJ1MIB6"/>
<feature type="transmembrane region" description="Helical" evidence="6">
    <location>
        <begin position="12"/>
        <end position="31"/>
    </location>
</feature>
<dbReference type="SUPFAM" id="SSF55804">
    <property type="entry name" value="Phoshotransferase/anion transport protein"/>
    <property type="match status" value="1"/>
</dbReference>
<feature type="transmembrane region" description="Helical" evidence="6">
    <location>
        <begin position="145"/>
        <end position="165"/>
    </location>
</feature>
<dbReference type="InterPro" id="IPR016152">
    <property type="entry name" value="PTrfase/Anion_transptr"/>
</dbReference>
<sequence length="617" mass="67836">MKKQLGFKEVFSISSGAMISSGLFVLPSLVFAEVGPAVIAAYFLAALFVIPAMFAKTELATAMPKSGGDYFYINRSFGPLFGTFAGFASWFSLSLKSAFALVGIGIFLEPLVPVYSPMMVKMLAVGFTLVFTVLNILSVKESSRVQVILVAAMLAILTAFIIGGAPRVDINNFTNFYTGDSFRNFITAIGMIFISYGGLTKIASVAEEIKDPAKTIPAGMFAAYSVVTVLYILVIFIVTGVLPPEVFEGSLRPISDAAEYVAGAPGFYILSAAAMLAFISTANAGLMASSRSPLAMSGDHLLPGFFSRMSIKRQTPWVSILVTSAFMIACILLLDMKTLVKVASTMKLILFALVCIAVILMRESRIVTYKPSFLTPFYPAVPIAGLVIYTALIFEMGRLPLIITGIFFVASFVWYFIYTRSRDRQESAIVKIVERITSSKIKSTELSDELREILRERDGIVEDRFDRIIKESEILDIDEDMNMDELFKLLAKKLSCHDGCSDDDILEMLYEREEDSTTVIHDGLAIPHIVTGGKNQFDIVVVRSKKGIMFRGSENPVNVVFALSGSKDERNFHLKALMAIAQIVQAPDFLTNWMKVKTVDDLRNLILMAERARKGAV</sequence>
<evidence type="ECO:0000313" key="8">
    <source>
        <dbReference type="EMBL" id="MDC7226113.1"/>
    </source>
</evidence>
<protein>
    <submittedName>
        <fullName evidence="8">Amino acid permease</fullName>
    </submittedName>
</protein>
<dbReference type="Gene3D" id="3.40.930.10">
    <property type="entry name" value="Mannitol-specific EII, Chain A"/>
    <property type="match status" value="1"/>
</dbReference>
<dbReference type="GO" id="GO:0005886">
    <property type="term" value="C:plasma membrane"/>
    <property type="evidence" value="ECO:0007669"/>
    <property type="project" value="UniProtKB-SubCell"/>
</dbReference>
<feature type="transmembrane region" description="Helical" evidence="6">
    <location>
        <begin position="317"/>
        <end position="336"/>
    </location>
</feature>
<evidence type="ECO:0000256" key="1">
    <source>
        <dbReference type="ARBA" id="ARBA00004651"/>
    </source>
</evidence>
<organism evidence="8 9">
    <name type="scientific">Candidatus Thalassospirochaeta sargassi</name>
    <dbReference type="NCBI Taxonomy" id="3119039"/>
    <lineage>
        <taxon>Bacteria</taxon>
        <taxon>Pseudomonadati</taxon>
        <taxon>Spirochaetota</taxon>
        <taxon>Spirochaetia</taxon>
        <taxon>Spirochaetales</taxon>
        <taxon>Spirochaetaceae</taxon>
        <taxon>Candidatus Thalassospirochaeta</taxon>
    </lineage>
</organism>
<keyword evidence="5 6" id="KW-0472">Membrane</keyword>
<feature type="transmembrane region" description="Helical" evidence="6">
    <location>
        <begin position="262"/>
        <end position="286"/>
    </location>
</feature>
<dbReference type="Pfam" id="PF00359">
    <property type="entry name" value="PTS_EIIA_2"/>
    <property type="match status" value="1"/>
</dbReference>
<dbReference type="Gene3D" id="1.20.1740.10">
    <property type="entry name" value="Amino acid/polyamine transporter I"/>
    <property type="match status" value="1"/>
</dbReference>
<comment type="caution">
    <text evidence="8">The sequence shown here is derived from an EMBL/GenBank/DDBJ whole genome shotgun (WGS) entry which is preliminary data.</text>
</comment>
<reference evidence="8 9" key="1">
    <citation type="submission" date="2022-12" db="EMBL/GenBank/DDBJ databases">
        <title>Metagenome assembled genome from gulf of manar.</title>
        <authorList>
            <person name="Kohli P."/>
            <person name="Pk S."/>
            <person name="Venkata Ramana C."/>
            <person name="Sasikala C."/>
        </authorList>
    </citation>
    <scope>NUCLEOTIDE SEQUENCE [LARGE SCALE GENOMIC DNA]</scope>
    <source>
        <strain evidence="8">JB008</strain>
    </source>
</reference>
<evidence type="ECO:0000256" key="2">
    <source>
        <dbReference type="ARBA" id="ARBA00022475"/>
    </source>
</evidence>
<proteinExistence type="predicted"/>
<feature type="transmembrane region" description="Helical" evidence="6">
    <location>
        <begin position="399"/>
        <end position="418"/>
    </location>
</feature>
<evidence type="ECO:0000256" key="5">
    <source>
        <dbReference type="ARBA" id="ARBA00023136"/>
    </source>
</evidence>
<evidence type="ECO:0000259" key="7">
    <source>
        <dbReference type="PROSITE" id="PS51094"/>
    </source>
</evidence>
<comment type="subcellular location">
    <subcellularLocation>
        <location evidence="1">Cell membrane</location>
        <topology evidence="1">Multi-pass membrane protein</topology>
    </subcellularLocation>
</comment>
<dbReference type="InterPro" id="IPR002293">
    <property type="entry name" value="AA/rel_permease1"/>
</dbReference>
<feature type="transmembrane region" description="Helical" evidence="6">
    <location>
        <begin position="119"/>
        <end position="138"/>
    </location>
</feature>
<dbReference type="InterPro" id="IPR050367">
    <property type="entry name" value="APC_superfamily"/>
</dbReference>
<evidence type="ECO:0000256" key="6">
    <source>
        <dbReference type="SAM" id="Phobius"/>
    </source>
</evidence>
<dbReference type="Proteomes" id="UP001221217">
    <property type="component" value="Unassembled WGS sequence"/>
</dbReference>
<feature type="transmembrane region" description="Helical" evidence="6">
    <location>
        <begin position="37"/>
        <end position="55"/>
    </location>
</feature>
<gene>
    <name evidence="8" type="ORF">PQJ61_05040</name>
</gene>
<feature type="transmembrane region" description="Helical" evidence="6">
    <location>
        <begin position="185"/>
        <end position="206"/>
    </location>
</feature>
<dbReference type="Pfam" id="PF13520">
    <property type="entry name" value="AA_permease_2"/>
    <property type="match status" value="1"/>
</dbReference>
<dbReference type="PANTHER" id="PTHR42770:SF11">
    <property type="entry name" value="INNER MEMBRANE TRANSPORT PROTEIN YBAT"/>
    <property type="match status" value="1"/>
</dbReference>
<feature type="transmembrane region" description="Helical" evidence="6">
    <location>
        <begin position="342"/>
        <end position="361"/>
    </location>
</feature>
<feature type="domain" description="PTS EIIA type-2" evidence="7">
    <location>
        <begin position="467"/>
        <end position="609"/>
    </location>
</feature>
<dbReference type="InterPro" id="IPR002178">
    <property type="entry name" value="PTS_EIIA_type-2_dom"/>
</dbReference>
<dbReference type="EMBL" id="JAQQAL010000011">
    <property type="protein sequence ID" value="MDC7226113.1"/>
    <property type="molecule type" value="Genomic_DNA"/>
</dbReference>
<dbReference type="GO" id="GO:0022857">
    <property type="term" value="F:transmembrane transporter activity"/>
    <property type="evidence" value="ECO:0007669"/>
    <property type="project" value="InterPro"/>
</dbReference>
<feature type="transmembrane region" description="Helical" evidence="6">
    <location>
        <begin position="76"/>
        <end position="107"/>
    </location>
</feature>
<evidence type="ECO:0000256" key="3">
    <source>
        <dbReference type="ARBA" id="ARBA00022692"/>
    </source>
</evidence>
<dbReference type="PANTHER" id="PTHR42770">
    <property type="entry name" value="AMINO ACID TRANSPORTER-RELATED"/>
    <property type="match status" value="1"/>
</dbReference>
<keyword evidence="4 6" id="KW-1133">Transmembrane helix</keyword>
<keyword evidence="2" id="KW-1003">Cell membrane</keyword>
<evidence type="ECO:0000313" key="9">
    <source>
        <dbReference type="Proteomes" id="UP001221217"/>
    </source>
</evidence>
<evidence type="ECO:0000256" key="4">
    <source>
        <dbReference type="ARBA" id="ARBA00022989"/>
    </source>
</evidence>
<name>A0AAJ1MIB6_9SPIO</name>
<dbReference type="PROSITE" id="PS51094">
    <property type="entry name" value="PTS_EIIA_TYPE_2"/>
    <property type="match status" value="1"/>
</dbReference>
<accession>A0AAJ1MIB6</accession>
<keyword evidence="3 6" id="KW-0812">Transmembrane</keyword>